<dbReference type="EMBL" id="BOMW01000027">
    <property type="protein sequence ID" value="GIF05487.1"/>
    <property type="molecule type" value="Genomic_DNA"/>
</dbReference>
<keyword evidence="3" id="KW-1185">Reference proteome</keyword>
<dbReference type="AlphaFoldDB" id="A0A919N6U5"/>
<organism evidence="2 3">
    <name type="scientific">Actinoplanes siamensis</name>
    <dbReference type="NCBI Taxonomy" id="1223317"/>
    <lineage>
        <taxon>Bacteria</taxon>
        <taxon>Bacillati</taxon>
        <taxon>Actinomycetota</taxon>
        <taxon>Actinomycetes</taxon>
        <taxon>Micromonosporales</taxon>
        <taxon>Micromonosporaceae</taxon>
        <taxon>Actinoplanes</taxon>
    </lineage>
</organism>
<evidence type="ECO:0000313" key="3">
    <source>
        <dbReference type="Proteomes" id="UP000629619"/>
    </source>
</evidence>
<dbReference type="RefSeq" id="WP_203680255.1">
    <property type="nucleotide sequence ID" value="NZ_BOMW01000027.1"/>
</dbReference>
<name>A0A919N6U5_9ACTN</name>
<proteinExistence type="predicted"/>
<accession>A0A919N6U5</accession>
<evidence type="ECO:0008006" key="4">
    <source>
        <dbReference type="Google" id="ProtNLM"/>
    </source>
</evidence>
<sequence>MLLHNLRRTTAVLALAGIALALVPGSAQADRGPVGQAKPTTSITFRPGQGDVLVAAAKLENLAAGESRRLHGRLEAVSSTTTVVAMNATIRCFADEARTQQIGVVSTSSRNHEGSDAPYAVTGHLPLLVDKLFTAPSAGTFHCGLFGRTDSTSNSDYNLAVVTGGKSYLEYSLQDQPGAGWWDSLPCDSQGTAATCTYIGTSTKTDTFTFYDDGSTVQKWAYAPGTTAVQALANVTVTTCYQGTASCKGVPAADQLPRTANSYTAATFRMDVIQLKTDNSHACKTTSTTPVTNKIRDDAHHYTANLSLASVPVDPACGNLFLLRVYIKHVSGSPLKIDGHQNSTSLANGIMMNL</sequence>
<feature type="signal peptide" evidence="1">
    <location>
        <begin position="1"/>
        <end position="29"/>
    </location>
</feature>
<evidence type="ECO:0000256" key="1">
    <source>
        <dbReference type="SAM" id="SignalP"/>
    </source>
</evidence>
<dbReference type="Proteomes" id="UP000629619">
    <property type="component" value="Unassembled WGS sequence"/>
</dbReference>
<protein>
    <recommendedName>
        <fullName evidence="4">Tat pathway signal sequence domain protein</fullName>
    </recommendedName>
</protein>
<feature type="chain" id="PRO_5036673413" description="Tat pathway signal sequence domain protein" evidence="1">
    <location>
        <begin position="30"/>
        <end position="354"/>
    </location>
</feature>
<keyword evidence="1" id="KW-0732">Signal</keyword>
<reference evidence="2" key="1">
    <citation type="submission" date="2021-01" db="EMBL/GenBank/DDBJ databases">
        <title>Whole genome shotgun sequence of Actinoplanes siamensis NBRC 109076.</title>
        <authorList>
            <person name="Komaki H."/>
            <person name="Tamura T."/>
        </authorList>
    </citation>
    <scope>NUCLEOTIDE SEQUENCE</scope>
    <source>
        <strain evidence="2">NBRC 109076</strain>
    </source>
</reference>
<evidence type="ECO:0000313" key="2">
    <source>
        <dbReference type="EMBL" id="GIF05487.1"/>
    </source>
</evidence>
<gene>
    <name evidence="2" type="ORF">Asi03nite_30250</name>
</gene>
<comment type="caution">
    <text evidence="2">The sequence shown here is derived from an EMBL/GenBank/DDBJ whole genome shotgun (WGS) entry which is preliminary data.</text>
</comment>